<sequence length="78" mass="8378">MVNPLTGAISDMVHERLGLVLDAAAVGMPTNHQFQALRKIALDTFGNQSFLPELEALVQQHGQDRNGQAKTAGKGVPR</sequence>
<gene>
    <name evidence="1" type="ORF">IPJ38_12280</name>
</gene>
<evidence type="ECO:0000313" key="2">
    <source>
        <dbReference type="Proteomes" id="UP000739411"/>
    </source>
</evidence>
<protein>
    <submittedName>
        <fullName evidence="1">Uncharacterized protein</fullName>
    </submittedName>
</protein>
<comment type="caution">
    <text evidence="1">The sequence shown here is derived from an EMBL/GenBank/DDBJ whole genome shotgun (WGS) entry which is preliminary data.</text>
</comment>
<name>A0A935JXG5_9RHOO</name>
<reference evidence="1 2" key="1">
    <citation type="submission" date="2020-10" db="EMBL/GenBank/DDBJ databases">
        <title>Connecting structure to function with the recovery of over 1000 high-quality activated sludge metagenome-assembled genomes encoding full-length rRNA genes using long-read sequencing.</title>
        <authorList>
            <person name="Singleton C.M."/>
            <person name="Petriglieri F."/>
            <person name="Kristensen J.M."/>
            <person name="Kirkegaard R.H."/>
            <person name="Michaelsen T.Y."/>
            <person name="Andersen M.H."/>
            <person name="Karst S.M."/>
            <person name="Dueholm M.S."/>
            <person name="Nielsen P.H."/>
            <person name="Albertsen M."/>
        </authorList>
    </citation>
    <scope>NUCLEOTIDE SEQUENCE [LARGE SCALE GENOMIC DNA]</scope>
    <source>
        <strain evidence="1">EsbW_18-Q3-R4-48_BATAC.463</strain>
    </source>
</reference>
<organism evidence="1 2">
    <name type="scientific">Candidatus Dechloromonas phosphorivorans</name>
    <dbReference type="NCBI Taxonomy" id="2899244"/>
    <lineage>
        <taxon>Bacteria</taxon>
        <taxon>Pseudomonadati</taxon>
        <taxon>Pseudomonadota</taxon>
        <taxon>Betaproteobacteria</taxon>
        <taxon>Rhodocyclales</taxon>
        <taxon>Azonexaceae</taxon>
        <taxon>Dechloromonas</taxon>
    </lineage>
</organism>
<evidence type="ECO:0000313" key="1">
    <source>
        <dbReference type="EMBL" id="MBK7415771.1"/>
    </source>
</evidence>
<accession>A0A935JXG5</accession>
<dbReference type="EMBL" id="JADJMS010000024">
    <property type="protein sequence ID" value="MBK7415771.1"/>
    <property type="molecule type" value="Genomic_DNA"/>
</dbReference>
<dbReference type="Proteomes" id="UP000739411">
    <property type="component" value="Unassembled WGS sequence"/>
</dbReference>
<dbReference type="AlphaFoldDB" id="A0A935JXG5"/>
<proteinExistence type="predicted"/>